<dbReference type="Proteomes" id="UP000238312">
    <property type="component" value="Unassembled WGS sequence"/>
</dbReference>
<organism evidence="2 3">
    <name type="scientific">Nonomuraea fuscirosea</name>
    <dbReference type="NCBI Taxonomy" id="1291556"/>
    <lineage>
        <taxon>Bacteria</taxon>
        <taxon>Bacillati</taxon>
        <taxon>Actinomycetota</taxon>
        <taxon>Actinomycetes</taxon>
        <taxon>Streptosporangiales</taxon>
        <taxon>Streptosporangiaceae</taxon>
        <taxon>Nonomuraea</taxon>
    </lineage>
</organism>
<dbReference type="InterPro" id="IPR042108">
    <property type="entry name" value="GTPase_HflX_N_sf"/>
</dbReference>
<keyword evidence="3" id="KW-1185">Reference proteome</keyword>
<dbReference type="Pfam" id="PF13167">
    <property type="entry name" value="GTP-bdg_N"/>
    <property type="match status" value="1"/>
</dbReference>
<name>A0A2T0N2P6_9ACTN</name>
<evidence type="ECO:0000313" key="3">
    <source>
        <dbReference type="Proteomes" id="UP000238312"/>
    </source>
</evidence>
<dbReference type="InterPro" id="IPR025121">
    <property type="entry name" value="GTPase_HflX_N"/>
</dbReference>
<sequence>MDRPYSSRTLMSTGKVREIAQERAEADALAVVFFNPLTGRQRTVLGELLGCPVFTRADLQPPGA</sequence>
<proteinExistence type="predicted"/>
<evidence type="ECO:0000313" key="2">
    <source>
        <dbReference type="EMBL" id="PRX66244.1"/>
    </source>
</evidence>
<gene>
    <name evidence="2" type="ORF">B0I32_106381</name>
</gene>
<dbReference type="EMBL" id="PVNG01000006">
    <property type="protein sequence ID" value="PRX66244.1"/>
    <property type="molecule type" value="Genomic_DNA"/>
</dbReference>
<dbReference type="Gene3D" id="3.40.50.11060">
    <property type="entry name" value="GTPase HflX, N-terminal domain"/>
    <property type="match status" value="1"/>
</dbReference>
<evidence type="ECO:0000259" key="1">
    <source>
        <dbReference type="Pfam" id="PF13167"/>
    </source>
</evidence>
<protein>
    <submittedName>
        <fullName evidence="2">Putative GTPase</fullName>
    </submittedName>
</protein>
<feature type="domain" description="GTPase HflX N-terminal" evidence="1">
    <location>
        <begin position="6"/>
        <end position="59"/>
    </location>
</feature>
<reference evidence="2 3" key="1">
    <citation type="submission" date="2018-03" db="EMBL/GenBank/DDBJ databases">
        <title>Genomic Encyclopedia of Type Strains, Phase III (KMG-III): the genomes of soil and plant-associated and newly described type strains.</title>
        <authorList>
            <person name="Whitman W."/>
        </authorList>
    </citation>
    <scope>NUCLEOTIDE SEQUENCE [LARGE SCALE GENOMIC DNA]</scope>
    <source>
        <strain evidence="2 3">CGMCC 4.7104</strain>
    </source>
</reference>
<accession>A0A2T0N2P6</accession>
<dbReference type="AlphaFoldDB" id="A0A2T0N2P6"/>
<comment type="caution">
    <text evidence="2">The sequence shown here is derived from an EMBL/GenBank/DDBJ whole genome shotgun (WGS) entry which is preliminary data.</text>
</comment>